<dbReference type="InterPro" id="IPR000531">
    <property type="entry name" value="Beta-barrel_TonB"/>
</dbReference>
<dbReference type="Gene3D" id="2.170.130.10">
    <property type="entry name" value="TonB-dependent receptor, plug domain"/>
    <property type="match status" value="1"/>
</dbReference>
<evidence type="ECO:0000256" key="10">
    <source>
        <dbReference type="SAM" id="SignalP"/>
    </source>
</evidence>
<keyword evidence="7 8" id="KW-0998">Cell outer membrane</keyword>
<comment type="caution">
    <text evidence="13">The sequence shown here is derived from an EMBL/GenBank/DDBJ whole genome shotgun (WGS) entry which is preliminary data.</text>
</comment>
<dbReference type="Pfam" id="PF00593">
    <property type="entry name" value="TonB_dep_Rec_b-barrel"/>
    <property type="match status" value="1"/>
</dbReference>
<dbReference type="PANTHER" id="PTHR30069">
    <property type="entry name" value="TONB-DEPENDENT OUTER MEMBRANE RECEPTOR"/>
    <property type="match status" value="1"/>
</dbReference>
<dbReference type="PROSITE" id="PS52016">
    <property type="entry name" value="TONB_DEPENDENT_REC_3"/>
    <property type="match status" value="1"/>
</dbReference>
<dbReference type="InterPro" id="IPR012910">
    <property type="entry name" value="Plug_dom"/>
</dbReference>
<keyword evidence="13" id="KW-0675">Receptor</keyword>
<dbReference type="Pfam" id="PF13715">
    <property type="entry name" value="CarbopepD_reg_2"/>
    <property type="match status" value="1"/>
</dbReference>
<dbReference type="InterPro" id="IPR008969">
    <property type="entry name" value="CarboxyPept-like_regulatory"/>
</dbReference>
<proteinExistence type="inferred from homology"/>
<dbReference type="GO" id="GO:0009279">
    <property type="term" value="C:cell outer membrane"/>
    <property type="evidence" value="ECO:0007669"/>
    <property type="project" value="UniProtKB-SubCell"/>
</dbReference>
<feature type="signal peptide" evidence="10">
    <location>
        <begin position="1"/>
        <end position="21"/>
    </location>
</feature>
<dbReference type="SUPFAM" id="SSF56935">
    <property type="entry name" value="Porins"/>
    <property type="match status" value="1"/>
</dbReference>
<dbReference type="RefSeq" id="WP_052343131.1">
    <property type="nucleotide sequence ID" value="NZ_BAMD01000022.1"/>
</dbReference>
<keyword evidence="4 8" id="KW-0812">Transmembrane</keyword>
<evidence type="ECO:0000256" key="6">
    <source>
        <dbReference type="ARBA" id="ARBA00023136"/>
    </source>
</evidence>
<keyword evidence="10" id="KW-0732">Signal</keyword>
<evidence type="ECO:0000256" key="9">
    <source>
        <dbReference type="RuleBase" id="RU003357"/>
    </source>
</evidence>
<evidence type="ECO:0000256" key="3">
    <source>
        <dbReference type="ARBA" id="ARBA00022452"/>
    </source>
</evidence>
<dbReference type="Proteomes" id="UP000019402">
    <property type="component" value="Unassembled WGS sequence"/>
</dbReference>
<dbReference type="InterPro" id="IPR037066">
    <property type="entry name" value="Plug_dom_sf"/>
</dbReference>
<protein>
    <submittedName>
        <fullName evidence="13">Colicin I receptor</fullName>
    </submittedName>
</protein>
<dbReference type="InterPro" id="IPR039426">
    <property type="entry name" value="TonB-dep_rcpt-like"/>
</dbReference>
<keyword evidence="2 8" id="KW-0813">Transport</keyword>
<keyword evidence="3 8" id="KW-1134">Transmembrane beta strand</keyword>
<evidence type="ECO:0000256" key="1">
    <source>
        <dbReference type="ARBA" id="ARBA00004571"/>
    </source>
</evidence>
<keyword evidence="6 8" id="KW-0472">Membrane</keyword>
<dbReference type="Pfam" id="PF07715">
    <property type="entry name" value="Plug"/>
    <property type="match status" value="1"/>
</dbReference>
<dbReference type="GO" id="GO:0015344">
    <property type="term" value="F:siderophore uptake transmembrane transporter activity"/>
    <property type="evidence" value="ECO:0007669"/>
    <property type="project" value="TreeGrafter"/>
</dbReference>
<sequence length="810" mass="89748">MQSLKSTIVFALLLITTQLFASKKTPPLQGEITASGEPVPFATVQLKSSTIGSASNLNGEFFFEELPEGEHTLVVKALGHKTKEITIHFQHSNPLHIDINLEEDVLGLEQVVVTADKTQKKRIDASMIVNTMTPKQLAQVQAVTLSEGLNYTTGLRMENNCQNCGANQVRMNGMEGSYSQVLVNGRPIFSGLASVYGLEMIPANMIQQIEVVKGGGSALYGSNAIAGTINLITKEAISNSYEASINNGLIGIGSSTGNDMNLNLNASLVSKSKNTGANIYASHRNREAYDANDDTFTELAELNNYTIGTSIYHRIGYRNKITLDYFHINEDRRGGDMLDQPEHLANIAESIEHNIHTGGINFTRFVGENNGQLSVFGSAQYVDRWTYYGARDYGEDYIFTRPMNDPIQLMDGTPDLSAYGKTKDFTYSYGAQYKGGIGRHSFITGVENVGSKLKDKKQAYTDHDGTFYDEVTISDQSMNTWGAFGQYDYELAKVTLSAGVRVDHYNIENKEDDGNADLSNTVVSPRLNILYKPTKHIQLRGSYSNGYRAPQIFDEDLHIEIAGNRKVIHENGDNLKQETSNSLMASLDYQTEIGSADFEFMIEGFYTHLTDAFANNQSDPDEQGVVTYTRINGGDAAVKGMNMEAKYYPSTKWSMDLGYTIQSSKYDEVQESGVGNYTKDFLRTPDQYGYFTFNAYPLRNFTISLNGTYTGSMKLEYFGPDAPTLTNGQGEVIQEGEFRNSKEFFDLGIKAEYLIKATKGLDISLNAGMKNLFNSYQDDFDAGINRDPAYIYGPGLPRSIYFGIKIGNLL</sequence>
<evidence type="ECO:0000259" key="11">
    <source>
        <dbReference type="Pfam" id="PF00593"/>
    </source>
</evidence>
<dbReference type="GO" id="GO:0044718">
    <property type="term" value="P:siderophore transmembrane transport"/>
    <property type="evidence" value="ECO:0007669"/>
    <property type="project" value="TreeGrafter"/>
</dbReference>
<dbReference type="InterPro" id="IPR036942">
    <property type="entry name" value="Beta-barrel_TonB_sf"/>
</dbReference>
<feature type="chain" id="PRO_5004906360" evidence="10">
    <location>
        <begin position="22"/>
        <end position="810"/>
    </location>
</feature>
<dbReference type="PANTHER" id="PTHR30069:SF57">
    <property type="entry name" value="TONB-DEPENDENT RECEPTOR"/>
    <property type="match status" value="1"/>
</dbReference>
<organism evidence="13 14">
    <name type="scientific">Saccharicrinis fermentans DSM 9555 = JCM 21142</name>
    <dbReference type="NCBI Taxonomy" id="869213"/>
    <lineage>
        <taxon>Bacteria</taxon>
        <taxon>Pseudomonadati</taxon>
        <taxon>Bacteroidota</taxon>
        <taxon>Bacteroidia</taxon>
        <taxon>Marinilabiliales</taxon>
        <taxon>Marinilabiliaceae</taxon>
        <taxon>Saccharicrinis</taxon>
    </lineage>
</organism>
<comment type="similarity">
    <text evidence="8 9">Belongs to the TonB-dependent receptor family.</text>
</comment>
<keyword evidence="5 9" id="KW-0798">TonB box</keyword>
<reference evidence="13 14" key="1">
    <citation type="journal article" date="2014" name="Genome Announc.">
        <title>Draft Genome Sequence of Cytophaga fermentans JCM 21142T, a Facultative Anaerobe Isolated from Marine Mud.</title>
        <authorList>
            <person name="Starns D."/>
            <person name="Oshima K."/>
            <person name="Suda W."/>
            <person name="Iino T."/>
            <person name="Yuki M."/>
            <person name="Inoue J."/>
            <person name="Kitamura K."/>
            <person name="Iida T."/>
            <person name="Darby A."/>
            <person name="Hattori M."/>
            <person name="Ohkuma M."/>
        </authorList>
    </citation>
    <scope>NUCLEOTIDE SEQUENCE [LARGE SCALE GENOMIC DNA]</scope>
    <source>
        <strain evidence="13 14">JCM 21142</strain>
    </source>
</reference>
<evidence type="ECO:0000256" key="5">
    <source>
        <dbReference type="ARBA" id="ARBA00023077"/>
    </source>
</evidence>
<comment type="subcellular location">
    <subcellularLocation>
        <location evidence="1 8">Cell outer membrane</location>
        <topology evidence="1 8">Multi-pass membrane protein</topology>
    </subcellularLocation>
</comment>
<evidence type="ECO:0000256" key="4">
    <source>
        <dbReference type="ARBA" id="ARBA00022692"/>
    </source>
</evidence>
<dbReference type="AlphaFoldDB" id="W7Y5J9"/>
<evidence type="ECO:0000256" key="7">
    <source>
        <dbReference type="ARBA" id="ARBA00023237"/>
    </source>
</evidence>
<feature type="domain" description="TonB-dependent receptor plug" evidence="12">
    <location>
        <begin position="123"/>
        <end position="228"/>
    </location>
</feature>
<dbReference type="EMBL" id="BAMD01000022">
    <property type="protein sequence ID" value="GAF03382.1"/>
    <property type="molecule type" value="Genomic_DNA"/>
</dbReference>
<evidence type="ECO:0000313" key="13">
    <source>
        <dbReference type="EMBL" id="GAF03382.1"/>
    </source>
</evidence>
<evidence type="ECO:0000256" key="8">
    <source>
        <dbReference type="PROSITE-ProRule" id="PRU01360"/>
    </source>
</evidence>
<evidence type="ECO:0000313" key="14">
    <source>
        <dbReference type="Proteomes" id="UP000019402"/>
    </source>
</evidence>
<feature type="domain" description="TonB-dependent receptor-like beta-barrel" evidence="11">
    <location>
        <begin position="343"/>
        <end position="772"/>
    </location>
</feature>
<gene>
    <name evidence="13" type="ORF">JCM21142_42051</name>
</gene>
<accession>W7Y5J9</accession>
<name>W7Y5J9_9BACT</name>
<dbReference type="CDD" id="cd01347">
    <property type="entry name" value="ligand_gated_channel"/>
    <property type="match status" value="1"/>
</dbReference>
<dbReference type="Gene3D" id="2.40.170.20">
    <property type="entry name" value="TonB-dependent receptor, beta-barrel domain"/>
    <property type="match status" value="1"/>
</dbReference>
<dbReference type="eggNOG" id="COG4771">
    <property type="taxonomic scope" value="Bacteria"/>
</dbReference>
<keyword evidence="14" id="KW-1185">Reference proteome</keyword>
<dbReference type="Gene3D" id="2.60.40.1120">
    <property type="entry name" value="Carboxypeptidase-like, regulatory domain"/>
    <property type="match status" value="1"/>
</dbReference>
<dbReference type="SUPFAM" id="SSF49464">
    <property type="entry name" value="Carboxypeptidase regulatory domain-like"/>
    <property type="match status" value="1"/>
</dbReference>
<evidence type="ECO:0000256" key="2">
    <source>
        <dbReference type="ARBA" id="ARBA00022448"/>
    </source>
</evidence>
<dbReference type="OrthoDB" id="9760333at2"/>
<dbReference type="STRING" id="869213.GCA_000517085_01962"/>
<evidence type="ECO:0000259" key="12">
    <source>
        <dbReference type="Pfam" id="PF07715"/>
    </source>
</evidence>